<feature type="domain" description="Sec23/Sec24 beta-sandwich" evidence="1">
    <location>
        <begin position="4"/>
        <end position="51"/>
    </location>
</feature>
<reference evidence="2" key="1">
    <citation type="submission" date="2015-07" db="EMBL/GenBank/DDBJ databases">
        <title>Adaptation to a free-living lifestyle via gene acquisitions in the diplomonad Trepomonas sp. PC1.</title>
        <authorList>
            <person name="Xu F."/>
            <person name="Jerlstrom-Hultqvist J."/>
            <person name="Kolisko M."/>
            <person name="Simpson A.G.B."/>
            <person name="Roger A.J."/>
            <person name="Svard S.G."/>
            <person name="Andersson J.O."/>
        </authorList>
    </citation>
    <scope>NUCLEOTIDE SEQUENCE</scope>
    <source>
        <strain evidence="2">PC1</strain>
    </source>
</reference>
<dbReference type="EMBL" id="GDID01000556">
    <property type="protein sequence ID" value="JAP96050.1"/>
    <property type="molecule type" value="Transcribed_RNA"/>
</dbReference>
<feature type="non-terminal residue" evidence="2">
    <location>
        <position position="1"/>
    </location>
</feature>
<evidence type="ECO:0000313" key="2">
    <source>
        <dbReference type="EMBL" id="JAP96050.1"/>
    </source>
</evidence>
<organism evidence="2">
    <name type="scientific">Trepomonas sp. PC1</name>
    <dbReference type="NCBI Taxonomy" id="1076344"/>
    <lineage>
        <taxon>Eukaryota</taxon>
        <taxon>Metamonada</taxon>
        <taxon>Diplomonadida</taxon>
        <taxon>Hexamitidae</taxon>
        <taxon>Hexamitinae</taxon>
        <taxon>Trepomonas</taxon>
    </lineage>
</organism>
<dbReference type="Pfam" id="PF08033">
    <property type="entry name" value="Sec23_BS"/>
    <property type="match status" value="1"/>
</dbReference>
<dbReference type="Gene3D" id="1.20.120.730">
    <property type="entry name" value="Sec23/Sec24 helical domain"/>
    <property type="match status" value="1"/>
</dbReference>
<dbReference type="Gene3D" id="2.60.40.1670">
    <property type="entry name" value="beta-sandwich domain of Sec23/24"/>
    <property type="match status" value="1"/>
</dbReference>
<dbReference type="InterPro" id="IPR012990">
    <property type="entry name" value="Beta-sandwich_Sec23_24"/>
</dbReference>
<dbReference type="InterPro" id="IPR029006">
    <property type="entry name" value="ADF-H/Gelsolin-like_dom_sf"/>
</dbReference>
<dbReference type="GO" id="GO:0000149">
    <property type="term" value="F:SNARE binding"/>
    <property type="evidence" value="ECO:0007669"/>
    <property type="project" value="TreeGrafter"/>
</dbReference>
<sequence>IGHCSVDQSFACQLKYLKDQQQGNYVYFQMCFFYTTKNQQRKVRVCTKRARVESQLAFLSSLSVIPTIGLLAKKTSFSMMKNTQIQSTSVSFAYDQNIASTGSMSSNASIEQIQKSLLGMSCLFFKNYCKYSKFQHLNQFAPKFHELLCFVFALYKSPILKPNVKIDERAAFMSQVEFVGGQSLVNLLYPVLVNIDNVRTRAEVKNITQ</sequence>
<feature type="non-terminal residue" evidence="2">
    <location>
        <position position="209"/>
    </location>
</feature>
<dbReference type="InterPro" id="IPR050550">
    <property type="entry name" value="SEC23_SEC24_subfamily"/>
</dbReference>
<dbReference type="SUPFAM" id="SSF81811">
    <property type="entry name" value="Helical domain of Sec23/24"/>
    <property type="match status" value="1"/>
</dbReference>
<dbReference type="InterPro" id="IPR036175">
    <property type="entry name" value="Sec23/24_helical_dom_sf"/>
</dbReference>
<dbReference type="SUPFAM" id="SSF81995">
    <property type="entry name" value="beta-sandwich domain of Sec23/24"/>
    <property type="match status" value="1"/>
</dbReference>
<dbReference type="PANTHER" id="PTHR13803">
    <property type="entry name" value="SEC24-RELATED PROTEIN"/>
    <property type="match status" value="1"/>
</dbReference>
<dbReference type="GO" id="GO:0070971">
    <property type="term" value="C:endoplasmic reticulum exit site"/>
    <property type="evidence" value="ECO:0007669"/>
    <property type="project" value="TreeGrafter"/>
</dbReference>
<protein>
    <submittedName>
        <fullName evidence="2">Sec24</fullName>
    </submittedName>
</protein>
<evidence type="ECO:0000259" key="1">
    <source>
        <dbReference type="Pfam" id="PF08033"/>
    </source>
</evidence>
<dbReference type="GO" id="GO:0008270">
    <property type="term" value="F:zinc ion binding"/>
    <property type="evidence" value="ECO:0007669"/>
    <property type="project" value="TreeGrafter"/>
</dbReference>
<dbReference type="GO" id="GO:0090110">
    <property type="term" value="P:COPII-coated vesicle cargo loading"/>
    <property type="evidence" value="ECO:0007669"/>
    <property type="project" value="TreeGrafter"/>
</dbReference>
<name>A0A146KH20_9EUKA</name>
<accession>A0A146KH20</accession>
<dbReference type="GO" id="GO:0030127">
    <property type="term" value="C:COPII vesicle coat"/>
    <property type="evidence" value="ECO:0007669"/>
    <property type="project" value="InterPro"/>
</dbReference>
<proteinExistence type="predicted"/>
<dbReference type="AlphaFoldDB" id="A0A146KH20"/>
<dbReference type="Gene3D" id="3.40.20.10">
    <property type="entry name" value="Severin"/>
    <property type="match status" value="1"/>
</dbReference>
<gene>
    <name evidence="2" type="ORF">TPC1_10746</name>
</gene>
<dbReference type="GO" id="GO:0006886">
    <property type="term" value="P:intracellular protein transport"/>
    <property type="evidence" value="ECO:0007669"/>
    <property type="project" value="InterPro"/>
</dbReference>